<protein>
    <recommendedName>
        <fullName evidence="11">Hydroxyethylthiazole kinase</fullName>
        <ecNumber evidence="11">2.7.1.50</ecNumber>
    </recommendedName>
    <alternativeName>
        <fullName evidence="11">4-methyl-5-beta-hydroxyethylthiazole kinase</fullName>
        <shortName evidence="11">TH kinase</shortName>
        <shortName evidence="11">Thz kinase</shortName>
    </alternativeName>
</protein>
<organism evidence="12 13">
    <name type="scientific">Thiospirillum jenense</name>
    <dbReference type="NCBI Taxonomy" id="1653858"/>
    <lineage>
        <taxon>Bacteria</taxon>
        <taxon>Pseudomonadati</taxon>
        <taxon>Pseudomonadota</taxon>
        <taxon>Gammaproteobacteria</taxon>
        <taxon>Chromatiales</taxon>
        <taxon>Chromatiaceae</taxon>
        <taxon>Thiospirillum</taxon>
    </lineage>
</organism>
<accession>A0A839HB68</accession>
<dbReference type="NCBIfam" id="NF006830">
    <property type="entry name" value="PRK09355.1"/>
    <property type="match status" value="1"/>
</dbReference>
<evidence type="ECO:0000256" key="2">
    <source>
        <dbReference type="ARBA" id="ARBA00001946"/>
    </source>
</evidence>
<keyword evidence="6 11" id="KW-0547">Nucleotide-binding</keyword>
<dbReference type="PRINTS" id="PR01099">
    <property type="entry name" value="HYETHTZKNASE"/>
</dbReference>
<dbReference type="InterPro" id="IPR029056">
    <property type="entry name" value="Ribokinase-like"/>
</dbReference>
<comment type="catalytic activity">
    <reaction evidence="1 11">
        <text>5-(2-hydroxyethyl)-4-methylthiazole + ATP = 4-methyl-5-(2-phosphooxyethyl)-thiazole + ADP + H(+)</text>
        <dbReference type="Rhea" id="RHEA:24212"/>
        <dbReference type="ChEBI" id="CHEBI:15378"/>
        <dbReference type="ChEBI" id="CHEBI:17957"/>
        <dbReference type="ChEBI" id="CHEBI:30616"/>
        <dbReference type="ChEBI" id="CHEBI:58296"/>
        <dbReference type="ChEBI" id="CHEBI:456216"/>
        <dbReference type="EC" id="2.7.1.50"/>
    </reaction>
</comment>
<evidence type="ECO:0000256" key="5">
    <source>
        <dbReference type="ARBA" id="ARBA00022723"/>
    </source>
</evidence>
<comment type="caution">
    <text evidence="12">The sequence shown here is derived from an EMBL/GenBank/DDBJ whole genome shotgun (WGS) entry which is preliminary data.</text>
</comment>
<dbReference type="UniPathway" id="UPA00060">
    <property type="reaction ID" value="UER00139"/>
</dbReference>
<keyword evidence="7 11" id="KW-0418">Kinase</keyword>
<evidence type="ECO:0000256" key="11">
    <source>
        <dbReference type="HAMAP-Rule" id="MF_00228"/>
    </source>
</evidence>
<gene>
    <name evidence="11 12" type="primary">thiM</name>
    <name evidence="12" type="ORF">HUK38_08525</name>
</gene>
<evidence type="ECO:0000256" key="8">
    <source>
        <dbReference type="ARBA" id="ARBA00022840"/>
    </source>
</evidence>
<keyword evidence="10 11" id="KW-0784">Thiamine biosynthesis</keyword>
<dbReference type="CDD" id="cd01170">
    <property type="entry name" value="THZ_kinase"/>
    <property type="match status" value="1"/>
</dbReference>
<feature type="binding site" evidence="11">
    <location>
        <position position="110"/>
    </location>
    <ligand>
        <name>ATP</name>
        <dbReference type="ChEBI" id="CHEBI:30616"/>
    </ligand>
</feature>
<comment type="function">
    <text evidence="11">Catalyzes the phosphorylation of the hydroxyl group of 4-methyl-5-beta-hydroxyethylthiazole (THZ).</text>
</comment>
<evidence type="ECO:0000256" key="3">
    <source>
        <dbReference type="ARBA" id="ARBA00004868"/>
    </source>
</evidence>
<sequence>MQLRSTVPLIHNITNYVAMEVMANVLLATGASPAMLHAQDEVAEFAAIASALTINIGTLSPAWVNSMMIAAPAAVAAQRPWVFDPVGAGATAYRRQIAGQLAALKPSVIRGNASEILALDQRVSHSLASELGRGVDALDSVVAAEIAAQRLASQLSCVVAVTGAVDFITDGQYAARIANGHSLMTRVTALGCALTGVVAAFIAGGGNILMNTAAALAYYGLAGEYAAAQAKGPGSFAVAFIDALAAIEPATLAAEARVEWTQLAKLPN</sequence>
<dbReference type="HAMAP" id="MF_00228">
    <property type="entry name" value="Thz_kinase"/>
    <property type="match status" value="1"/>
</dbReference>
<evidence type="ECO:0000313" key="13">
    <source>
        <dbReference type="Proteomes" id="UP000548632"/>
    </source>
</evidence>
<evidence type="ECO:0000256" key="10">
    <source>
        <dbReference type="ARBA" id="ARBA00022977"/>
    </source>
</evidence>
<keyword evidence="13" id="KW-1185">Reference proteome</keyword>
<comment type="similarity">
    <text evidence="11">Belongs to the Thz kinase family.</text>
</comment>
<dbReference type="GO" id="GO:0000287">
    <property type="term" value="F:magnesium ion binding"/>
    <property type="evidence" value="ECO:0007669"/>
    <property type="project" value="UniProtKB-UniRule"/>
</dbReference>
<keyword evidence="4 11" id="KW-0808">Transferase</keyword>
<reference evidence="12 13" key="1">
    <citation type="journal article" date="2020" name="Arch. Microbiol.">
        <title>The genome sequence of the giant phototrophic gammaproteobacterium Thiospirillum jenense gives insight into its physiological properties and phylogenetic relationships.</title>
        <authorList>
            <person name="Imhoff J.F."/>
            <person name="Meyer T.E."/>
            <person name="Kyndt J.A."/>
        </authorList>
    </citation>
    <scope>NUCLEOTIDE SEQUENCE [LARGE SCALE GENOMIC DNA]</scope>
    <source>
        <strain evidence="12 13">DSM 216</strain>
    </source>
</reference>
<dbReference type="Pfam" id="PF02110">
    <property type="entry name" value="HK"/>
    <property type="match status" value="1"/>
</dbReference>
<evidence type="ECO:0000256" key="6">
    <source>
        <dbReference type="ARBA" id="ARBA00022741"/>
    </source>
</evidence>
<dbReference type="NCBIfam" id="TIGR00694">
    <property type="entry name" value="thiM"/>
    <property type="match status" value="1"/>
</dbReference>
<dbReference type="GO" id="GO:0004417">
    <property type="term" value="F:hydroxyethylthiazole kinase activity"/>
    <property type="evidence" value="ECO:0007669"/>
    <property type="project" value="UniProtKB-UniRule"/>
</dbReference>
<dbReference type="GO" id="GO:0009229">
    <property type="term" value="P:thiamine diphosphate biosynthetic process"/>
    <property type="evidence" value="ECO:0007669"/>
    <property type="project" value="UniProtKB-UniRule"/>
</dbReference>
<evidence type="ECO:0000256" key="7">
    <source>
        <dbReference type="ARBA" id="ARBA00022777"/>
    </source>
</evidence>
<dbReference type="GO" id="GO:0005524">
    <property type="term" value="F:ATP binding"/>
    <property type="evidence" value="ECO:0007669"/>
    <property type="project" value="UniProtKB-UniRule"/>
</dbReference>
<comment type="pathway">
    <text evidence="3 11">Cofactor biosynthesis; thiamine diphosphate biosynthesis; 4-methyl-5-(2-phosphoethyl)-thiazole from 5-(2-hydroxyethyl)-4-methylthiazole: step 1/1.</text>
</comment>
<keyword evidence="9 11" id="KW-0460">Magnesium</keyword>
<evidence type="ECO:0000256" key="4">
    <source>
        <dbReference type="ARBA" id="ARBA00022679"/>
    </source>
</evidence>
<dbReference type="EC" id="2.7.1.50" evidence="11"/>
<dbReference type="EMBL" id="JABVCQ010000016">
    <property type="protein sequence ID" value="MBB1126275.1"/>
    <property type="molecule type" value="Genomic_DNA"/>
</dbReference>
<dbReference type="PIRSF" id="PIRSF000513">
    <property type="entry name" value="Thz_kinase"/>
    <property type="match status" value="1"/>
</dbReference>
<evidence type="ECO:0000256" key="1">
    <source>
        <dbReference type="ARBA" id="ARBA00001771"/>
    </source>
</evidence>
<dbReference type="GO" id="GO:0009228">
    <property type="term" value="P:thiamine biosynthetic process"/>
    <property type="evidence" value="ECO:0007669"/>
    <property type="project" value="UniProtKB-KW"/>
</dbReference>
<keyword evidence="8 11" id="KW-0067">ATP-binding</keyword>
<feature type="binding site" evidence="11">
    <location>
        <position position="162"/>
    </location>
    <ligand>
        <name>ATP</name>
        <dbReference type="ChEBI" id="CHEBI:30616"/>
    </ligand>
</feature>
<keyword evidence="5 11" id="KW-0479">Metal-binding</keyword>
<comment type="cofactor">
    <cofactor evidence="2 11">
        <name>Mg(2+)</name>
        <dbReference type="ChEBI" id="CHEBI:18420"/>
    </cofactor>
</comment>
<dbReference type="Gene3D" id="3.40.1190.20">
    <property type="match status" value="1"/>
</dbReference>
<name>A0A839HB68_9GAMM</name>
<evidence type="ECO:0000313" key="12">
    <source>
        <dbReference type="EMBL" id="MBB1126275.1"/>
    </source>
</evidence>
<feature type="binding site" evidence="11">
    <location>
        <position position="35"/>
    </location>
    <ligand>
        <name>substrate</name>
    </ligand>
</feature>
<dbReference type="SUPFAM" id="SSF53613">
    <property type="entry name" value="Ribokinase-like"/>
    <property type="match status" value="1"/>
</dbReference>
<dbReference type="InterPro" id="IPR000417">
    <property type="entry name" value="Hyethyz_kinase"/>
</dbReference>
<feature type="binding site" evidence="11">
    <location>
        <position position="189"/>
    </location>
    <ligand>
        <name>substrate</name>
    </ligand>
</feature>
<dbReference type="AlphaFoldDB" id="A0A839HB68"/>
<proteinExistence type="inferred from homology"/>
<dbReference type="Proteomes" id="UP000548632">
    <property type="component" value="Unassembled WGS sequence"/>
</dbReference>
<evidence type="ECO:0000256" key="9">
    <source>
        <dbReference type="ARBA" id="ARBA00022842"/>
    </source>
</evidence>